<sequence>MPIIKTKRIALPSPPHKELNNRSKKKFGQHSGQSGRMITKHRFGCLCMKNQQKPLYVMLCSLTKSLTIITYEHSKSVQLHQHEPLAPQYVYFFPFVPPASLCQI</sequence>
<evidence type="ECO:0000313" key="2">
    <source>
        <dbReference type="EMBL" id="JAE26846.1"/>
    </source>
</evidence>
<accession>A0A0A9GWA6</accession>
<reference evidence="2" key="2">
    <citation type="journal article" date="2015" name="Data Brief">
        <title>Shoot transcriptome of the giant reed, Arundo donax.</title>
        <authorList>
            <person name="Barrero R.A."/>
            <person name="Guerrero F.D."/>
            <person name="Moolhuijzen P."/>
            <person name="Goolsby J.A."/>
            <person name="Tidwell J."/>
            <person name="Bellgard S.E."/>
            <person name="Bellgard M.I."/>
        </authorList>
    </citation>
    <scope>NUCLEOTIDE SEQUENCE</scope>
    <source>
        <tissue evidence="2">Shoot tissue taken approximately 20 cm above the soil surface</tissue>
    </source>
</reference>
<protein>
    <submittedName>
        <fullName evidence="2">Uncharacterized protein</fullName>
    </submittedName>
</protein>
<reference evidence="2" key="1">
    <citation type="submission" date="2014-09" db="EMBL/GenBank/DDBJ databases">
        <authorList>
            <person name="Magalhaes I.L.F."/>
            <person name="Oliveira U."/>
            <person name="Santos F.R."/>
            <person name="Vidigal T.H.D.A."/>
            <person name="Brescovit A.D."/>
            <person name="Santos A.J."/>
        </authorList>
    </citation>
    <scope>NUCLEOTIDE SEQUENCE</scope>
    <source>
        <tissue evidence="2">Shoot tissue taken approximately 20 cm above the soil surface</tissue>
    </source>
</reference>
<evidence type="ECO:0000256" key="1">
    <source>
        <dbReference type="SAM" id="MobiDB-lite"/>
    </source>
</evidence>
<organism evidence="2">
    <name type="scientific">Arundo donax</name>
    <name type="common">Giant reed</name>
    <name type="synonym">Donax arundinaceus</name>
    <dbReference type="NCBI Taxonomy" id="35708"/>
    <lineage>
        <taxon>Eukaryota</taxon>
        <taxon>Viridiplantae</taxon>
        <taxon>Streptophyta</taxon>
        <taxon>Embryophyta</taxon>
        <taxon>Tracheophyta</taxon>
        <taxon>Spermatophyta</taxon>
        <taxon>Magnoliopsida</taxon>
        <taxon>Liliopsida</taxon>
        <taxon>Poales</taxon>
        <taxon>Poaceae</taxon>
        <taxon>PACMAD clade</taxon>
        <taxon>Arundinoideae</taxon>
        <taxon>Arundineae</taxon>
        <taxon>Arundo</taxon>
    </lineage>
</organism>
<feature type="region of interest" description="Disordered" evidence="1">
    <location>
        <begin position="12"/>
        <end position="35"/>
    </location>
</feature>
<dbReference type="AlphaFoldDB" id="A0A0A9GWA6"/>
<proteinExistence type="predicted"/>
<dbReference type="EMBL" id="GBRH01171050">
    <property type="protein sequence ID" value="JAE26846.1"/>
    <property type="molecule type" value="Transcribed_RNA"/>
</dbReference>
<name>A0A0A9GWA6_ARUDO</name>